<evidence type="ECO:0000313" key="2">
    <source>
        <dbReference type="Proteomes" id="UP000294820"/>
    </source>
</evidence>
<dbReference type="EMBL" id="LT615367">
    <property type="protein sequence ID" value="SLM63659.1"/>
    <property type="molecule type" value="Genomic_DNA"/>
</dbReference>
<organism evidence="1 2">
    <name type="scientific">Dickeya aquatica</name>
    <dbReference type="NCBI Taxonomy" id="1401087"/>
    <lineage>
        <taxon>Bacteria</taxon>
        <taxon>Pseudomonadati</taxon>
        <taxon>Pseudomonadota</taxon>
        <taxon>Gammaproteobacteria</taxon>
        <taxon>Enterobacterales</taxon>
        <taxon>Pectobacteriaceae</taxon>
        <taxon>Dickeya</taxon>
    </lineage>
</organism>
<name>A0A375ADI4_9GAMM</name>
<gene>
    <name evidence="1" type="ORF">DAQ1742_02806</name>
</gene>
<protein>
    <submittedName>
        <fullName evidence="1">Uncharacterized protein</fullName>
    </submittedName>
</protein>
<dbReference type="Proteomes" id="UP000294820">
    <property type="component" value="Chromosome 1"/>
</dbReference>
<sequence length="78" mass="9253">MLTSFWLTLRNVRRDWLSRPRHDASSIACSECEYCFYNHQATLPFDQIDECLRARRDALTQHHTITAERYYANSAKSN</sequence>
<dbReference type="KEGG" id="daq:DAQ1742_02806"/>
<keyword evidence="2" id="KW-1185">Reference proteome</keyword>
<dbReference type="RefSeq" id="WP_035341177.1">
    <property type="nucleotide sequence ID" value="NZ_LT615367.1"/>
</dbReference>
<accession>A0A375ADI4</accession>
<reference evidence="1 2" key="1">
    <citation type="submission" date="2016-09" db="EMBL/GenBank/DDBJ databases">
        <authorList>
            <person name="Reverchon S."/>
            <person name="Nasser W."/>
            <person name="Leonard S."/>
            <person name="Brochier C."/>
            <person name="Duprey A."/>
        </authorList>
    </citation>
    <scope>NUCLEOTIDE SEQUENCE [LARGE SCALE GENOMIC DNA]</scope>
    <source>
        <strain evidence="1 2">174/2</strain>
    </source>
</reference>
<proteinExistence type="predicted"/>
<evidence type="ECO:0000313" key="1">
    <source>
        <dbReference type="EMBL" id="SLM63659.1"/>
    </source>
</evidence>
<dbReference type="AlphaFoldDB" id="A0A375ADI4"/>